<protein>
    <submittedName>
        <fullName evidence="1">Uncharacterized protein</fullName>
    </submittedName>
</protein>
<evidence type="ECO:0000313" key="2">
    <source>
        <dbReference type="Proteomes" id="UP001237156"/>
    </source>
</evidence>
<accession>A0AAW6RR94</accession>
<keyword evidence="2" id="KW-1185">Reference proteome</keyword>
<reference evidence="1 2" key="1">
    <citation type="submission" date="2023-04" db="EMBL/GenBank/DDBJ databases">
        <title>Ottowia paracancer sp. nov., isolated from human stomach.</title>
        <authorList>
            <person name="Song Y."/>
        </authorList>
    </citation>
    <scope>NUCLEOTIDE SEQUENCE [LARGE SCALE GENOMIC DNA]</scope>
    <source>
        <strain evidence="1 2">10c7w1</strain>
    </source>
</reference>
<sequence>MSQKVVSESAVCAKAVFSAAFLAAKSRALAACIQECSSSKMFQAENAGAG</sequence>
<proteinExistence type="predicted"/>
<organism evidence="1 2">
    <name type="scientific">Ottowia cancrivicina</name>
    <dbReference type="NCBI Taxonomy" id="3040346"/>
    <lineage>
        <taxon>Bacteria</taxon>
        <taxon>Pseudomonadati</taxon>
        <taxon>Pseudomonadota</taxon>
        <taxon>Betaproteobacteria</taxon>
        <taxon>Burkholderiales</taxon>
        <taxon>Comamonadaceae</taxon>
        <taxon>Ottowia</taxon>
    </lineage>
</organism>
<gene>
    <name evidence="1" type="ORF">QB898_11305</name>
</gene>
<dbReference type="EMBL" id="JARVII010000029">
    <property type="protein sequence ID" value="MDG9700285.1"/>
    <property type="molecule type" value="Genomic_DNA"/>
</dbReference>
<name>A0AAW6RR94_9BURK</name>
<dbReference type="Proteomes" id="UP001237156">
    <property type="component" value="Unassembled WGS sequence"/>
</dbReference>
<dbReference type="AlphaFoldDB" id="A0AAW6RR94"/>
<comment type="caution">
    <text evidence="1">The sequence shown here is derived from an EMBL/GenBank/DDBJ whole genome shotgun (WGS) entry which is preliminary data.</text>
</comment>
<evidence type="ECO:0000313" key="1">
    <source>
        <dbReference type="EMBL" id="MDG9700285.1"/>
    </source>
</evidence>